<evidence type="ECO:0000256" key="1">
    <source>
        <dbReference type="SAM" id="MobiDB-lite"/>
    </source>
</evidence>
<feature type="region of interest" description="Disordered" evidence="1">
    <location>
        <begin position="316"/>
        <end position="335"/>
    </location>
</feature>
<dbReference type="AlphaFoldDB" id="A0A0P7BHB7"/>
<dbReference type="OrthoDB" id="5085692at2759"/>
<organism evidence="2 3">
    <name type="scientific">Neonectria ditissima</name>
    <dbReference type="NCBI Taxonomy" id="78410"/>
    <lineage>
        <taxon>Eukaryota</taxon>
        <taxon>Fungi</taxon>
        <taxon>Dikarya</taxon>
        <taxon>Ascomycota</taxon>
        <taxon>Pezizomycotina</taxon>
        <taxon>Sordariomycetes</taxon>
        <taxon>Hypocreomycetidae</taxon>
        <taxon>Hypocreales</taxon>
        <taxon>Nectriaceae</taxon>
        <taxon>Neonectria</taxon>
    </lineage>
</organism>
<gene>
    <name evidence="2" type="ORF">AK830_g6239</name>
</gene>
<comment type="caution">
    <text evidence="2">The sequence shown here is derived from an EMBL/GenBank/DDBJ whole genome shotgun (WGS) entry which is preliminary data.</text>
</comment>
<reference evidence="2 3" key="1">
    <citation type="submission" date="2015-09" db="EMBL/GenBank/DDBJ databases">
        <title>Draft genome of a European isolate of the apple canker pathogen Neonectria ditissima.</title>
        <authorList>
            <person name="Gomez-Cortecero A."/>
            <person name="Harrison R.J."/>
            <person name="Armitage A.D."/>
        </authorList>
    </citation>
    <scope>NUCLEOTIDE SEQUENCE [LARGE SCALE GENOMIC DNA]</scope>
    <source>
        <strain evidence="2 3">R09/05</strain>
    </source>
</reference>
<dbReference type="Proteomes" id="UP000050424">
    <property type="component" value="Unassembled WGS sequence"/>
</dbReference>
<protein>
    <submittedName>
        <fullName evidence="2">Uncharacterized protein</fullName>
    </submittedName>
</protein>
<evidence type="ECO:0000313" key="2">
    <source>
        <dbReference type="EMBL" id="KPM40341.1"/>
    </source>
</evidence>
<proteinExistence type="predicted"/>
<evidence type="ECO:0000313" key="3">
    <source>
        <dbReference type="Proteomes" id="UP000050424"/>
    </source>
</evidence>
<sequence>MGEATAICSTCARTQGLNLYSGRFIADSTVTRAKDGHSYCARHRCSHRDGCPEPRATVWHCYDHSQITTGAQSKAAPVPAASKAPEPKEWTCQVCASVFTDLDNTISPDSPAYCSRHRCKHPGCLNARGKNLSLPHAKWLRWTTGDVKTYNGTCHEHRMSDATASKPTPPTFMRCGTCQCMYTDTGSTEALHGISYCSRHRCTEPGCVRRREVDSCGVGWVCINHKVLSESPSQPVLYKRAPLREKAQLPPTTKDLPNEKRNCQACASRRIDNGIYNACSRHRCIQPGCTEPRVDLWVCKDHQEPKSIEEALGFPSKGTAVPATTPPPPPPMKKRHSRVQSLLNWRSRLQSRKDDNAVVVLETPPVSTGTETKQLPIEEPTNTQSIPTQEPLLPRGIEHPEVGWHQCHAPGCQDRVLSEDVWVCQKHLDQGHYDPDDPPGFVDCPAR</sequence>
<accession>A0A0P7BHB7</accession>
<keyword evidence="3" id="KW-1185">Reference proteome</keyword>
<dbReference type="EMBL" id="LKCW01000086">
    <property type="protein sequence ID" value="KPM40341.1"/>
    <property type="molecule type" value="Genomic_DNA"/>
</dbReference>
<name>A0A0P7BHB7_9HYPO</name>